<dbReference type="EMBL" id="JAUOZU010000002">
    <property type="protein sequence ID" value="MDO6963006.1"/>
    <property type="molecule type" value="Genomic_DNA"/>
</dbReference>
<comment type="caution">
    <text evidence="2">The sequence shown here is derived from an EMBL/GenBank/DDBJ whole genome shotgun (WGS) entry which is preliminary data.</text>
</comment>
<evidence type="ECO:0000313" key="2">
    <source>
        <dbReference type="EMBL" id="MDO6963006.1"/>
    </source>
</evidence>
<proteinExistence type="predicted"/>
<accession>A0ABT8YHE6</accession>
<keyword evidence="3" id="KW-1185">Reference proteome</keyword>
<evidence type="ECO:0000256" key="1">
    <source>
        <dbReference type="SAM" id="MobiDB-lite"/>
    </source>
</evidence>
<organism evidence="2 3">
    <name type="scientific">Rhizobium alvei</name>
    <dbReference type="NCBI Taxonomy" id="1132659"/>
    <lineage>
        <taxon>Bacteria</taxon>
        <taxon>Pseudomonadati</taxon>
        <taxon>Pseudomonadota</taxon>
        <taxon>Alphaproteobacteria</taxon>
        <taxon>Hyphomicrobiales</taxon>
        <taxon>Rhizobiaceae</taxon>
        <taxon>Rhizobium/Agrobacterium group</taxon>
        <taxon>Rhizobium</taxon>
    </lineage>
</organism>
<reference evidence="2" key="2">
    <citation type="submission" date="2023-07" db="EMBL/GenBank/DDBJ databases">
        <authorList>
            <person name="Shen H."/>
        </authorList>
    </citation>
    <scope>NUCLEOTIDE SEQUENCE</scope>
    <source>
        <strain evidence="2">TNR-22</strain>
    </source>
</reference>
<feature type="region of interest" description="Disordered" evidence="1">
    <location>
        <begin position="280"/>
        <end position="316"/>
    </location>
</feature>
<sequence>MMRTKDVVLMATVTTFESMSPPGRNELKQFAELFEPVFKASSPEARRNAVAALTRCAVLPQPVVWFLANQPIELAAIFLTRSPAIDDETLIAVARSQGAAYGKAIGAREKLSVKVLDALVSLRYHPRTEKPVPSAETSISRPAEGEDLRARLKDLVRRDTLARAEETVEAGADIREALMVRFARLGDGRAFSFALAEALGSSRWLSRRMMLDISGRQLGMALMALDFEIMDAEFVLGAFYPHLKALDGEESRARLLLASLDREDCSDRLRAWIRADDYTEGKAPEQNPANEDERVQVSRQAFNPTAWRRARGYRQR</sequence>
<evidence type="ECO:0000313" key="3">
    <source>
        <dbReference type="Proteomes" id="UP001174932"/>
    </source>
</evidence>
<dbReference type="RefSeq" id="WP_304374894.1">
    <property type="nucleotide sequence ID" value="NZ_JAUOZU010000002.1"/>
</dbReference>
<gene>
    <name evidence="2" type="ORF">Q4481_03495</name>
</gene>
<name>A0ABT8YHE6_9HYPH</name>
<reference evidence="2" key="1">
    <citation type="journal article" date="2015" name="Int. J. Syst. Evol. Microbiol.">
        <title>Rhizobium alvei sp. nov., isolated from a freshwater river.</title>
        <authorList>
            <person name="Sheu S.Y."/>
            <person name="Huang H.W."/>
            <person name="Young C.C."/>
            <person name="Chen W.M."/>
        </authorList>
    </citation>
    <scope>NUCLEOTIDE SEQUENCE</scope>
    <source>
        <strain evidence="2">TNR-22</strain>
    </source>
</reference>
<protein>
    <recommendedName>
        <fullName evidence="4">DUF2336 domain-containing protein</fullName>
    </recommendedName>
</protein>
<evidence type="ECO:0008006" key="4">
    <source>
        <dbReference type="Google" id="ProtNLM"/>
    </source>
</evidence>
<dbReference type="Proteomes" id="UP001174932">
    <property type="component" value="Unassembled WGS sequence"/>
</dbReference>